<sequence length="213" mass="24102">MFIPLRPGLYHRQLGADHIFFDLPADRYFLLPPKYVRTWERYLTDKASHSDLSRLRDWNLIARGNVEGRSTDLPPRTPTSSLFDTSFAGVSFASAAWTIWVQRRARGDLRRRGIYRIVQQLERDGLASLSCDDGVASDVTVAFRAGRRYVSAADQCLVRGIAMKRMLARRGCSALLVFGVTMPFSAHCWVQAGESVLTDPLDVICRYQPIFSV</sequence>
<gene>
    <name evidence="2" type="ORF">CDQ91_02225</name>
</gene>
<reference evidence="2 3" key="1">
    <citation type="journal article" date="2002" name="Int. J. Syst. Evol. Microbiol.">
        <title>Sphingopyxis witflariensis sp. nov., isolated from activated sludge.</title>
        <authorList>
            <person name="Kampfer P."/>
            <person name="Witzenberger R."/>
            <person name="Denner E.B."/>
            <person name="Busse H.J."/>
            <person name="Neef A."/>
        </authorList>
    </citation>
    <scope>NUCLEOTIDE SEQUENCE [LARGE SCALE GENOMIC DNA]</scope>
    <source>
        <strain evidence="2 3">DSM 14551</strain>
    </source>
</reference>
<proteinExistence type="predicted"/>
<organism evidence="2 3">
    <name type="scientific">Sphingopyxis witflariensis</name>
    <dbReference type="NCBI Taxonomy" id="173675"/>
    <lineage>
        <taxon>Bacteria</taxon>
        <taxon>Pseudomonadati</taxon>
        <taxon>Pseudomonadota</taxon>
        <taxon>Alphaproteobacteria</taxon>
        <taxon>Sphingomonadales</taxon>
        <taxon>Sphingomonadaceae</taxon>
        <taxon>Sphingopyxis</taxon>
    </lineage>
</organism>
<dbReference type="OrthoDB" id="119963at2"/>
<name>A0A246K5G1_9SPHN</name>
<protein>
    <recommendedName>
        <fullName evidence="1">Microcin J25-processing protein McjB C-terminal domain-containing protein</fullName>
    </recommendedName>
</protein>
<dbReference type="Pfam" id="PF13471">
    <property type="entry name" value="Transglut_core3"/>
    <property type="match status" value="1"/>
</dbReference>
<dbReference type="Proteomes" id="UP000197097">
    <property type="component" value="Unassembled WGS sequence"/>
</dbReference>
<dbReference type="NCBIfam" id="NF033537">
    <property type="entry name" value="lasso_biosyn_B2"/>
    <property type="match status" value="1"/>
</dbReference>
<dbReference type="AlphaFoldDB" id="A0A246K5G1"/>
<comment type="caution">
    <text evidence="2">The sequence shown here is derived from an EMBL/GenBank/DDBJ whole genome shotgun (WGS) entry which is preliminary data.</text>
</comment>
<dbReference type="InterPro" id="IPR032708">
    <property type="entry name" value="McjB_C"/>
</dbReference>
<dbReference type="RefSeq" id="WP_088471060.1">
    <property type="nucleotide sequence ID" value="NZ_NISJ01000001.1"/>
</dbReference>
<dbReference type="EMBL" id="NISJ01000001">
    <property type="protein sequence ID" value="OWR01250.1"/>
    <property type="molecule type" value="Genomic_DNA"/>
</dbReference>
<evidence type="ECO:0000313" key="2">
    <source>
        <dbReference type="EMBL" id="OWR01250.1"/>
    </source>
</evidence>
<accession>A0A246K5G1</accession>
<evidence type="ECO:0000313" key="3">
    <source>
        <dbReference type="Proteomes" id="UP000197097"/>
    </source>
</evidence>
<dbReference type="InterPro" id="IPR053521">
    <property type="entry name" value="McjB-like"/>
</dbReference>
<evidence type="ECO:0000259" key="1">
    <source>
        <dbReference type="Pfam" id="PF13471"/>
    </source>
</evidence>
<keyword evidence="3" id="KW-1185">Reference proteome</keyword>
<feature type="domain" description="Microcin J25-processing protein McjB C-terminal" evidence="1">
    <location>
        <begin position="101"/>
        <end position="211"/>
    </location>
</feature>